<evidence type="ECO:0000313" key="2">
    <source>
        <dbReference type="Proteomes" id="UP000639772"/>
    </source>
</evidence>
<organism evidence="1 2">
    <name type="scientific">Vanilla planifolia</name>
    <name type="common">Vanilla</name>
    <dbReference type="NCBI Taxonomy" id="51239"/>
    <lineage>
        <taxon>Eukaryota</taxon>
        <taxon>Viridiplantae</taxon>
        <taxon>Streptophyta</taxon>
        <taxon>Embryophyta</taxon>
        <taxon>Tracheophyta</taxon>
        <taxon>Spermatophyta</taxon>
        <taxon>Magnoliopsida</taxon>
        <taxon>Liliopsida</taxon>
        <taxon>Asparagales</taxon>
        <taxon>Orchidaceae</taxon>
        <taxon>Vanilloideae</taxon>
        <taxon>Vanilleae</taxon>
        <taxon>Vanilla</taxon>
    </lineage>
</organism>
<protein>
    <submittedName>
        <fullName evidence="1">Uncharacterized protein</fullName>
    </submittedName>
</protein>
<sequence length="193" mass="20866">MPFLGPGPIVDTKSHVNIAHPAIRVDHHAAGDLIGLQTKFRHLLKPLHRFSREIAEPSTAKYSGKCDIVGLNSFFQHLTHKGLDAIPITGLSEDFEGDVEEDHIPFPFQVSVEPAQDGDGSVRVFHVIEKKNRIQLRQGVGKRGKEAGNIAWGRFQGDRDTDKPSVAAVGVVTAKGIDAGAVRIDPDGFPGGL</sequence>
<dbReference type="AlphaFoldDB" id="A0A835RHV2"/>
<gene>
    <name evidence="1" type="ORF">HPP92_007601</name>
</gene>
<evidence type="ECO:0000313" key="1">
    <source>
        <dbReference type="EMBL" id="KAG0490738.1"/>
    </source>
</evidence>
<reference evidence="1 2" key="1">
    <citation type="journal article" date="2020" name="Nat. Food">
        <title>A phased Vanilla planifolia genome enables genetic improvement of flavour and production.</title>
        <authorList>
            <person name="Hasing T."/>
            <person name="Tang H."/>
            <person name="Brym M."/>
            <person name="Khazi F."/>
            <person name="Huang T."/>
            <person name="Chambers A.H."/>
        </authorList>
    </citation>
    <scope>NUCLEOTIDE SEQUENCE [LARGE SCALE GENOMIC DNA]</scope>
    <source>
        <tissue evidence="1">Leaf</tissue>
    </source>
</reference>
<comment type="caution">
    <text evidence="1">The sequence shown here is derived from an EMBL/GenBank/DDBJ whole genome shotgun (WGS) entry which is preliminary data.</text>
</comment>
<name>A0A835RHV2_VANPL</name>
<accession>A0A835RHV2</accession>
<dbReference type="Proteomes" id="UP000639772">
    <property type="component" value="Chromosome 3"/>
</dbReference>
<dbReference type="EMBL" id="JADCNM010000003">
    <property type="protein sequence ID" value="KAG0490738.1"/>
    <property type="molecule type" value="Genomic_DNA"/>
</dbReference>
<proteinExistence type="predicted"/>